<name>A6DIB3_9BACT</name>
<proteinExistence type="predicted"/>
<evidence type="ECO:0000313" key="2">
    <source>
        <dbReference type="Proteomes" id="UP000004947"/>
    </source>
</evidence>
<organism evidence="1 2">
    <name type="scientific">Lentisphaera araneosa HTCC2155</name>
    <dbReference type="NCBI Taxonomy" id="313628"/>
    <lineage>
        <taxon>Bacteria</taxon>
        <taxon>Pseudomonadati</taxon>
        <taxon>Lentisphaerota</taxon>
        <taxon>Lentisphaeria</taxon>
        <taxon>Lentisphaerales</taxon>
        <taxon>Lentisphaeraceae</taxon>
        <taxon>Lentisphaera</taxon>
    </lineage>
</organism>
<dbReference type="EMBL" id="ABCK01000004">
    <property type="protein sequence ID" value="EDM28767.1"/>
    <property type="molecule type" value="Genomic_DNA"/>
</dbReference>
<keyword evidence="2" id="KW-1185">Reference proteome</keyword>
<evidence type="ECO:0000313" key="1">
    <source>
        <dbReference type="EMBL" id="EDM28767.1"/>
    </source>
</evidence>
<dbReference type="InterPro" id="IPR011050">
    <property type="entry name" value="Pectin_lyase_fold/virulence"/>
</dbReference>
<dbReference type="InterPro" id="IPR012334">
    <property type="entry name" value="Pectin_lyas_fold"/>
</dbReference>
<accession>A6DIB3</accession>
<dbReference type="SUPFAM" id="SSF51126">
    <property type="entry name" value="Pectin lyase-like"/>
    <property type="match status" value="1"/>
</dbReference>
<gene>
    <name evidence="1" type="ORF">LNTAR_09359</name>
</gene>
<dbReference type="AlphaFoldDB" id="A6DIB3"/>
<reference evidence="1 2" key="1">
    <citation type="journal article" date="2010" name="J. Bacteriol.">
        <title>Genome sequence of Lentisphaera araneosa HTCC2155T, the type species of the order Lentisphaerales in the phylum Lentisphaerae.</title>
        <authorList>
            <person name="Thrash J.C."/>
            <person name="Cho J.C."/>
            <person name="Vergin K.L."/>
            <person name="Morris R.M."/>
            <person name="Giovannoni S.J."/>
        </authorList>
    </citation>
    <scope>NUCLEOTIDE SEQUENCE [LARGE SCALE GENOMIC DNA]</scope>
    <source>
        <strain evidence="1 2">HTCC2155</strain>
    </source>
</reference>
<dbReference type="Gene3D" id="2.160.20.10">
    <property type="entry name" value="Single-stranded right-handed beta-helix, Pectin lyase-like"/>
    <property type="match status" value="1"/>
</dbReference>
<protein>
    <submittedName>
        <fullName evidence="1">Uncharacterized protein</fullName>
    </submittedName>
</protein>
<dbReference type="Proteomes" id="UP000004947">
    <property type="component" value="Unassembled WGS sequence"/>
</dbReference>
<dbReference type="STRING" id="313628.LNTAR_09359"/>
<comment type="caution">
    <text evidence="1">The sequence shown here is derived from an EMBL/GenBank/DDBJ whole genome shotgun (WGS) entry which is preliminary data.</text>
</comment>
<sequence length="505" mass="56567">MWDDRIETLAKPGDDLQEILDRGYDLHLQKGQVYRLTKALKFKKDGQRILTAGAKTIADYAILRPADNSVQQLINGNAMDHILLKNIALDGYRRFYSGSIKIHNVPQPALAFFGGNGANYQTVDSCLFMDTRTWSTLKIHEGGDHCVVKNNIILGAGVGPRGNGREASEKPFAWGDGITCASKNTLIANNLILDPTDVGAVLFGAPGSVVRDNVIATISRESLGGINLVDPLGYYKMDEEVLRTDYRGSKLINNYVDAWGGRIHIAFPMGAGIWVPSKQDKILHGAEIRSNTVAGGAASYGFVAHNVENFTIFDNKSTAIYSGLADGLGDQLPEKPGPFIYDAETVKDSKLQKEFKKSERHVLHLLRCNHGKTNELGYRVYRYGDDEVEAVVTAAYEEILGRKPTLRELTRYVNILQKELKNSDWLRRDLMNNKEFKKQFPGIPESRLQNFRWALWLSLIDQEQRKNRGDSAMDLYSALRKNILKADIRTELQEDIKAFALEKAF</sequence>